<dbReference type="SUPFAM" id="SSF56672">
    <property type="entry name" value="DNA/RNA polymerases"/>
    <property type="match status" value="1"/>
</dbReference>
<keyword evidence="2" id="KW-1185">Reference proteome</keyword>
<dbReference type="OrthoDB" id="9808813at2"/>
<proteinExistence type="predicted"/>
<keyword evidence="1" id="KW-0808">Transferase</keyword>
<accession>I9AZM8</accession>
<keyword evidence="1" id="KW-0239">DNA-directed DNA polymerase</keyword>
<dbReference type="Proteomes" id="UP000004324">
    <property type="component" value="Unassembled WGS sequence"/>
</dbReference>
<evidence type="ECO:0000313" key="1">
    <source>
        <dbReference type="EMBL" id="EIW18322.1"/>
    </source>
</evidence>
<organism evidence="1 2">
    <name type="scientific">Pelosinus fermentans B4</name>
    <dbReference type="NCBI Taxonomy" id="1149862"/>
    <lineage>
        <taxon>Bacteria</taxon>
        <taxon>Bacillati</taxon>
        <taxon>Bacillota</taxon>
        <taxon>Negativicutes</taxon>
        <taxon>Selenomonadales</taxon>
        <taxon>Sporomusaceae</taxon>
        <taxon>Pelosinus</taxon>
    </lineage>
</organism>
<dbReference type="InterPro" id="IPR043502">
    <property type="entry name" value="DNA/RNA_pol_sf"/>
</dbReference>
<keyword evidence="1" id="KW-0548">Nucleotidyltransferase</keyword>
<comment type="caution">
    <text evidence="1">The sequence shown here is derived from an EMBL/GenBank/DDBJ whole genome shotgun (WGS) entry which is preliminary data.</text>
</comment>
<sequence length="82" mass="9431">MKKPDATTVITEENYCDKVWPLPISELLYVGPSTRRKLQNRAIYTIGDLANRDIKSLRLLLGIWGETLHSFANVIHPISYFK</sequence>
<reference evidence="1 2" key="1">
    <citation type="journal article" date="2012" name="J. Bacteriol.">
        <title>Draft Genome Sequences for Two Metal-Reducing Pelosinus fermentans Strains Isolated from a Cr(VI)-Contaminated Site and for Type Strain R7.</title>
        <authorList>
            <person name="Brown S.D."/>
            <person name="Podar M."/>
            <person name="Klingeman D.M."/>
            <person name="Johnson C.M."/>
            <person name="Yang Z.K."/>
            <person name="Utturkar S.M."/>
            <person name="Land M.L."/>
            <person name="Mosher J.J."/>
            <person name="Hurt R.A.Jr."/>
            <person name="Phelps T.J."/>
            <person name="Palumbo A.V."/>
            <person name="Arkin A.P."/>
            <person name="Hazen T.C."/>
            <person name="Elias D.A."/>
        </authorList>
    </citation>
    <scope>NUCLEOTIDE SEQUENCE [LARGE SCALE GENOMIC DNA]</scope>
    <source>
        <strain evidence="1 2">B4</strain>
    </source>
</reference>
<gene>
    <name evidence="1" type="ORF">FB4_3496</name>
</gene>
<dbReference type="GO" id="GO:0003887">
    <property type="term" value="F:DNA-directed DNA polymerase activity"/>
    <property type="evidence" value="ECO:0007669"/>
    <property type="project" value="UniProtKB-KW"/>
</dbReference>
<dbReference type="RefSeq" id="WP_007934486.1">
    <property type="nucleotide sequence ID" value="NZ_AKVJ01000027.1"/>
</dbReference>
<name>I9AZM8_9FIRM</name>
<dbReference type="EMBL" id="AKVJ01000027">
    <property type="protein sequence ID" value="EIW18322.1"/>
    <property type="molecule type" value="Genomic_DNA"/>
</dbReference>
<evidence type="ECO:0000313" key="2">
    <source>
        <dbReference type="Proteomes" id="UP000004324"/>
    </source>
</evidence>
<dbReference type="Gene3D" id="1.10.150.20">
    <property type="entry name" value="5' to 3' exonuclease, C-terminal subdomain"/>
    <property type="match status" value="1"/>
</dbReference>
<dbReference type="AlphaFoldDB" id="I9AZM8"/>
<protein>
    <submittedName>
        <fullName evidence="1">DNA-directed DNA polymerase</fullName>
    </submittedName>
</protein>